<gene>
    <name evidence="6" type="ORF">OGATHE_006789</name>
</gene>
<proteinExistence type="inferred from homology"/>
<dbReference type="PANTHER" id="PTHR43735">
    <property type="entry name" value="APOPTOSIS-INDUCING FACTOR 1"/>
    <property type="match status" value="1"/>
</dbReference>
<evidence type="ECO:0000256" key="3">
    <source>
        <dbReference type="ARBA" id="ARBA00022827"/>
    </source>
</evidence>
<evidence type="ECO:0000256" key="2">
    <source>
        <dbReference type="ARBA" id="ARBA00022630"/>
    </source>
</evidence>
<organism evidence="6 7">
    <name type="scientific">Ogataea polymorpha</name>
    <dbReference type="NCBI Taxonomy" id="460523"/>
    <lineage>
        <taxon>Eukaryota</taxon>
        <taxon>Fungi</taxon>
        <taxon>Dikarya</taxon>
        <taxon>Ascomycota</taxon>
        <taxon>Saccharomycotina</taxon>
        <taxon>Pichiomycetes</taxon>
        <taxon>Pichiales</taxon>
        <taxon>Pichiaceae</taxon>
        <taxon>Ogataea</taxon>
    </lineage>
</organism>
<feature type="domain" description="FAD/NAD(P)-binding" evidence="5">
    <location>
        <begin position="3"/>
        <end position="348"/>
    </location>
</feature>
<keyword evidence="4" id="KW-0560">Oxidoreductase</keyword>
<dbReference type="GO" id="GO:0005737">
    <property type="term" value="C:cytoplasm"/>
    <property type="evidence" value="ECO:0007669"/>
    <property type="project" value="TreeGrafter"/>
</dbReference>
<keyword evidence="3" id="KW-0274">FAD</keyword>
<keyword evidence="7" id="KW-1185">Reference proteome</keyword>
<comment type="similarity">
    <text evidence="1">Belongs to the FAD-dependent oxidoreductase family.</text>
</comment>
<reference evidence="6" key="2">
    <citation type="submission" date="2021-01" db="EMBL/GenBank/DDBJ databases">
        <authorList>
            <person name="Schikora-Tamarit M.A."/>
        </authorList>
    </citation>
    <scope>NUCLEOTIDE SEQUENCE</scope>
    <source>
        <strain evidence="6">NCAIM Y.01608</strain>
    </source>
</reference>
<keyword evidence="2" id="KW-0285">Flavoprotein</keyword>
<dbReference type="AlphaFoldDB" id="A0A9P8NQC4"/>
<evidence type="ECO:0000259" key="5">
    <source>
        <dbReference type="Pfam" id="PF07992"/>
    </source>
</evidence>
<dbReference type="GO" id="GO:0050660">
    <property type="term" value="F:flavin adenine dinucleotide binding"/>
    <property type="evidence" value="ECO:0007669"/>
    <property type="project" value="TreeGrafter"/>
</dbReference>
<dbReference type="Pfam" id="PF07992">
    <property type="entry name" value="Pyr_redox_2"/>
    <property type="match status" value="1"/>
</dbReference>
<dbReference type="EMBL" id="JAEUBD010001571">
    <property type="protein sequence ID" value="KAH3659063.1"/>
    <property type="molecule type" value="Genomic_DNA"/>
</dbReference>
<dbReference type="GO" id="GO:0004174">
    <property type="term" value="F:electron-transferring-flavoprotein dehydrogenase activity"/>
    <property type="evidence" value="ECO:0007669"/>
    <property type="project" value="TreeGrafter"/>
</dbReference>
<dbReference type="SUPFAM" id="SSF51905">
    <property type="entry name" value="FAD/NAD(P)-binding domain"/>
    <property type="match status" value="2"/>
</dbReference>
<dbReference type="PANTHER" id="PTHR43735:SF3">
    <property type="entry name" value="FERROPTOSIS SUPPRESSOR PROTEIN 1"/>
    <property type="match status" value="1"/>
</dbReference>
<dbReference type="PRINTS" id="PR00368">
    <property type="entry name" value="FADPNR"/>
</dbReference>
<dbReference type="InterPro" id="IPR036188">
    <property type="entry name" value="FAD/NAD-bd_sf"/>
</dbReference>
<dbReference type="PRINTS" id="PR00411">
    <property type="entry name" value="PNDRDTASEI"/>
</dbReference>
<evidence type="ECO:0000313" key="6">
    <source>
        <dbReference type="EMBL" id="KAH3659063.1"/>
    </source>
</evidence>
<dbReference type="Proteomes" id="UP000788993">
    <property type="component" value="Unassembled WGS sequence"/>
</dbReference>
<sequence>MPRILVIGGSFAGLGAVKSIIQKTKSTIDPFEVFLVEPKLGILNILGIPKAVIDPDFAVKSFVSYERANIYWDSIKLQDGMEFDTKAVLHSENGDKPNVGIFAEEIAYNQNVKLHFIQGRVFEISKDSAIIQMAKLDKGKLPEKYQPTSKPEEIHISFDSCIIASGRTRNWPLDPLASTERELRAEMTESLEKIVQANKIVIIGGGALGVELAGEIKSDFPEKHVSLIHPHGDLPPEALVGDKFKEQTLEFLKNLEVEVLLNTRVENEHEDGTLQMTDGREVKSDLNFWCNYKRNNVEFLNKHFPSVFAANGDILVTHQFEMKNQDGEIIKNIFAVGDLADLPLVKTAGWAFREGCQAGINAVLQTLGETEGYEAINKDFLNKGGMLLVVGPKQSVCIDFLGVLTVNEPEHLEMYKDYRLSGMFGTYGLNE</sequence>
<comment type="caution">
    <text evidence="6">The sequence shown here is derived from an EMBL/GenBank/DDBJ whole genome shotgun (WGS) entry which is preliminary data.</text>
</comment>
<evidence type="ECO:0000256" key="4">
    <source>
        <dbReference type="ARBA" id="ARBA00023002"/>
    </source>
</evidence>
<dbReference type="Gene3D" id="3.50.50.100">
    <property type="match status" value="1"/>
</dbReference>
<protein>
    <recommendedName>
        <fullName evidence="5">FAD/NAD(P)-binding domain-containing protein</fullName>
    </recommendedName>
</protein>
<evidence type="ECO:0000256" key="1">
    <source>
        <dbReference type="ARBA" id="ARBA00006442"/>
    </source>
</evidence>
<reference evidence="6" key="1">
    <citation type="journal article" date="2021" name="Open Biol.">
        <title>Shared evolutionary footprints suggest mitochondrial oxidative damage underlies multiple complex I losses in fungi.</title>
        <authorList>
            <person name="Schikora-Tamarit M.A."/>
            <person name="Marcet-Houben M."/>
            <person name="Nosek J."/>
            <person name="Gabaldon T."/>
        </authorList>
    </citation>
    <scope>NUCLEOTIDE SEQUENCE</scope>
    <source>
        <strain evidence="6">NCAIM Y.01608</strain>
    </source>
</reference>
<evidence type="ECO:0000313" key="7">
    <source>
        <dbReference type="Proteomes" id="UP000788993"/>
    </source>
</evidence>
<accession>A0A9P8NQC4</accession>
<name>A0A9P8NQC4_9ASCO</name>
<dbReference type="InterPro" id="IPR023753">
    <property type="entry name" value="FAD/NAD-binding_dom"/>
</dbReference>